<protein>
    <recommendedName>
        <fullName evidence="2">SGNH hydrolase-type esterase domain-containing protein</fullName>
    </recommendedName>
</protein>
<dbReference type="InterPro" id="IPR036514">
    <property type="entry name" value="SGNH_hydro_sf"/>
</dbReference>
<name>A0A4Q9B8Y9_9BACT</name>
<evidence type="ECO:0000256" key="1">
    <source>
        <dbReference type="SAM" id="Phobius"/>
    </source>
</evidence>
<dbReference type="SUPFAM" id="SSF52266">
    <property type="entry name" value="SGNH hydrolase"/>
    <property type="match status" value="1"/>
</dbReference>
<dbReference type="GO" id="GO:0016788">
    <property type="term" value="F:hydrolase activity, acting on ester bonds"/>
    <property type="evidence" value="ECO:0007669"/>
    <property type="project" value="UniProtKB-ARBA"/>
</dbReference>
<dbReference type="EMBL" id="SEWY01000004">
    <property type="protein sequence ID" value="TBH71922.1"/>
    <property type="molecule type" value="Genomic_DNA"/>
</dbReference>
<dbReference type="AlphaFoldDB" id="A0A4Q9B8Y9"/>
<keyword evidence="1" id="KW-1133">Transmembrane helix</keyword>
<dbReference type="Gene3D" id="2.60.120.1360">
    <property type="match status" value="1"/>
</dbReference>
<reference evidence="3 4" key="1">
    <citation type="submission" date="2019-02" db="EMBL/GenBank/DDBJ databases">
        <title>Genome of a new Bacteroidetes strain.</title>
        <authorList>
            <person name="Pitt A."/>
        </authorList>
    </citation>
    <scope>NUCLEOTIDE SEQUENCE [LARGE SCALE GENOMIC DNA]</scope>
    <source>
        <strain evidence="3 4">103A-SOEBACH</strain>
    </source>
</reference>
<dbReference type="Pfam" id="PF13472">
    <property type="entry name" value="Lipase_GDSL_2"/>
    <property type="match status" value="1"/>
</dbReference>
<keyword evidence="4" id="KW-1185">Reference proteome</keyword>
<dbReference type="Gene3D" id="3.40.50.1110">
    <property type="entry name" value="SGNH hydrolase"/>
    <property type="match status" value="1"/>
</dbReference>
<keyword evidence="1" id="KW-0472">Membrane</keyword>
<comment type="caution">
    <text evidence="3">The sequence shown here is derived from an EMBL/GenBank/DDBJ whole genome shotgun (WGS) entry which is preliminary data.</text>
</comment>
<evidence type="ECO:0000313" key="3">
    <source>
        <dbReference type="EMBL" id="TBH71922.1"/>
    </source>
</evidence>
<organism evidence="3 4">
    <name type="scientific">Aquirufa antheringensis</name>
    <dbReference type="NCBI Taxonomy" id="2516559"/>
    <lineage>
        <taxon>Bacteria</taxon>
        <taxon>Pseudomonadati</taxon>
        <taxon>Bacteroidota</taxon>
        <taxon>Cytophagia</taxon>
        <taxon>Cytophagales</taxon>
        <taxon>Flectobacillaceae</taxon>
        <taxon>Aquirufa</taxon>
    </lineage>
</organism>
<evidence type="ECO:0000259" key="2">
    <source>
        <dbReference type="Pfam" id="PF13472"/>
    </source>
</evidence>
<feature type="transmembrane region" description="Helical" evidence="1">
    <location>
        <begin position="31"/>
        <end position="54"/>
    </location>
</feature>
<dbReference type="InterPro" id="IPR013830">
    <property type="entry name" value="SGNH_hydro"/>
</dbReference>
<dbReference type="Proteomes" id="UP000293583">
    <property type="component" value="Unassembled WGS sequence"/>
</dbReference>
<proteinExistence type="predicted"/>
<accession>A0A4Q9B8Y9</accession>
<evidence type="ECO:0000313" key="4">
    <source>
        <dbReference type="Proteomes" id="UP000293583"/>
    </source>
</evidence>
<gene>
    <name evidence="3" type="ORF">EWU20_08835</name>
</gene>
<keyword evidence="1" id="KW-0812">Transmembrane</keyword>
<sequence length="433" mass="48547">MNILCAFLLLVFLLISGPAINYSIPRHLGATLYLLSILRYVFLLFWVFAFPLLAKVDSTQVCHSCNVIQRDADLAALASKWKSGTLKVLHLGDSHVQIGHFSGEIKRLLGVKTEGIQFPYSLAKSVDGRVLKSKSMGRWEGTSILKPSTGWNIGLAGYVVSTRDSAAQITFTLKDSLATLNQIRVWTNSDSCAMIPNVGPEFILEKRGYQGKVAYWDFKSYTNVSQFTLGLQKSASNQDVFTLHGVEILSTEARTDYLDLGVTGAQFTHLKFRGNLVLDQIEILKPDLIICSFGTNEAYNVTWNPAIYRQVLIEFMQDVKAKSPETLFLFTSPPDTRAQKRTPKFQQEVIRVLAELPASYYDLNQVMGGFGSNQEWVKNGCFLKDQLHLTKEGYQLQAKLFVLALFKSWGDQSSFETLQNQVTQHTFSIGIPK</sequence>
<feature type="domain" description="SGNH hydrolase-type esterase" evidence="2">
    <location>
        <begin position="253"/>
        <end position="396"/>
    </location>
</feature>